<dbReference type="NCBIfam" id="TIGR00383">
    <property type="entry name" value="corA"/>
    <property type="match status" value="1"/>
</dbReference>
<keyword evidence="5 8" id="KW-0812">Transmembrane</keyword>
<feature type="transmembrane region" description="Helical" evidence="8">
    <location>
        <begin position="302"/>
        <end position="322"/>
    </location>
</feature>
<dbReference type="OrthoDB" id="9803416at2"/>
<dbReference type="Gene3D" id="3.30.460.20">
    <property type="entry name" value="CorA soluble domain-like"/>
    <property type="match status" value="1"/>
</dbReference>
<keyword evidence="10" id="KW-1185">Reference proteome</keyword>
<evidence type="ECO:0000256" key="2">
    <source>
        <dbReference type="ARBA" id="ARBA00009765"/>
    </source>
</evidence>
<evidence type="ECO:0000313" key="9">
    <source>
        <dbReference type="EMBL" id="SEE81856.1"/>
    </source>
</evidence>
<accession>A0A1H5LXX0</accession>
<dbReference type="GO" id="GO:0015095">
    <property type="term" value="F:magnesium ion transmembrane transporter activity"/>
    <property type="evidence" value="ECO:0007669"/>
    <property type="project" value="UniProtKB-UniRule"/>
</dbReference>
<dbReference type="GO" id="GO:0005886">
    <property type="term" value="C:plasma membrane"/>
    <property type="evidence" value="ECO:0007669"/>
    <property type="project" value="UniProtKB-SubCell"/>
</dbReference>
<evidence type="ECO:0000256" key="6">
    <source>
        <dbReference type="ARBA" id="ARBA00022989"/>
    </source>
</evidence>
<dbReference type="CDD" id="cd12828">
    <property type="entry name" value="TmCorA-like_1"/>
    <property type="match status" value="1"/>
</dbReference>
<dbReference type="SUPFAM" id="SSF143865">
    <property type="entry name" value="CorA soluble domain-like"/>
    <property type="match status" value="1"/>
</dbReference>
<evidence type="ECO:0000256" key="5">
    <source>
        <dbReference type="ARBA" id="ARBA00022692"/>
    </source>
</evidence>
<sequence>MAKHRRYFLKRPKSTTSLNQAPGTVTYVGRKEKAETTLEVIDYNADFYERYISTTPEDAFKFEEEDRVTWFNLDGLSNTTEIEKVGKYYELHPLIIEDIVNTNQRPKIDEHKDYYYIVAKMLYRRADGHLENEHISMVLGKNYVLTFQEAGGDVFDGVRERLAKGKGRIRSRGADYLVFALLDAIVDHYFIVVDEISDRIEALEEMLITAEPHKDTTLEIQELKRTMLRIRRAVFPLREVVSRLEKGNQGLIHENTINYIRDLYDHMIQVSENIEIYREMTWGLMDMYMTTISHKMNEVMKVLTIMASIFIPLTFLAGVYGMNFENMPELEWKYGYPAVWLVMLVLFIGMMLYFKRKRWL</sequence>
<dbReference type="SUPFAM" id="SSF144083">
    <property type="entry name" value="Magnesium transport protein CorA, transmembrane region"/>
    <property type="match status" value="1"/>
</dbReference>
<dbReference type="Gene3D" id="1.20.58.340">
    <property type="entry name" value="Magnesium transport protein CorA, transmembrane region"/>
    <property type="match status" value="2"/>
</dbReference>
<protein>
    <recommendedName>
        <fullName evidence="8">Magnesium transport protein CorA</fullName>
    </recommendedName>
</protein>
<dbReference type="Proteomes" id="UP000199448">
    <property type="component" value="Unassembled WGS sequence"/>
</dbReference>
<evidence type="ECO:0000256" key="1">
    <source>
        <dbReference type="ARBA" id="ARBA00004651"/>
    </source>
</evidence>
<feature type="transmembrane region" description="Helical" evidence="8">
    <location>
        <begin position="334"/>
        <end position="354"/>
    </location>
</feature>
<evidence type="ECO:0000256" key="7">
    <source>
        <dbReference type="ARBA" id="ARBA00023136"/>
    </source>
</evidence>
<comment type="similarity">
    <text evidence="2 8">Belongs to the CorA metal ion transporter (MIT) (TC 1.A.35) family.</text>
</comment>
<gene>
    <name evidence="8" type="primary">corA</name>
    <name evidence="9" type="ORF">SAMN04488034_102470</name>
</gene>
<keyword evidence="3 8" id="KW-0813">Transport</keyword>
<dbReference type="GO" id="GO:0000287">
    <property type="term" value="F:magnesium ion binding"/>
    <property type="evidence" value="ECO:0007669"/>
    <property type="project" value="TreeGrafter"/>
</dbReference>
<dbReference type="Pfam" id="PF01544">
    <property type="entry name" value="CorA"/>
    <property type="match status" value="1"/>
</dbReference>
<dbReference type="InterPro" id="IPR002523">
    <property type="entry name" value="MgTranspt_CorA/ZnTranspt_ZntB"/>
</dbReference>
<dbReference type="AlphaFoldDB" id="A0A1H5LXX0"/>
<comment type="subcellular location">
    <subcellularLocation>
        <location evidence="1">Cell membrane</location>
        <topology evidence="1">Multi-pass membrane protein</topology>
    </subcellularLocation>
    <subcellularLocation>
        <location evidence="8">Membrane</location>
        <topology evidence="8">Multi-pass membrane protein</topology>
    </subcellularLocation>
</comment>
<keyword evidence="4 8" id="KW-1003">Cell membrane</keyword>
<dbReference type="RefSeq" id="WP_093112780.1">
    <property type="nucleotide sequence ID" value="NZ_FNGG01000002.1"/>
</dbReference>
<dbReference type="STRING" id="390640.SAMN04488034_102470"/>
<evidence type="ECO:0000256" key="4">
    <source>
        <dbReference type="ARBA" id="ARBA00022475"/>
    </source>
</evidence>
<evidence type="ECO:0000256" key="3">
    <source>
        <dbReference type="ARBA" id="ARBA00022448"/>
    </source>
</evidence>
<dbReference type="GO" id="GO:0015087">
    <property type="term" value="F:cobalt ion transmembrane transporter activity"/>
    <property type="evidence" value="ECO:0007669"/>
    <property type="project" value="UniProtKB-UniRule"/>
</dbReference>
<name>A0A1H5LXX0_9FLAO</name>
<keyword evidence="8" id="KW-0406">Ion transport</keyword>
<evidence type="ECO:0000313" key="10">
    <source>
        <dbReference type="Proteomes" id="UP000199448"/>
    </source>
</evidence>
<reference evidence="9 10" key="1">
    <citation type="submission" date="2016-10" db="EMBL/GenBank/DDBJ databases">
        <authorList>
            <person name="de Groot N.N."/>
        </authorList>
    </citation>
    <scope>NUCLEOTIDE SEQUENCE [LARGE SCALE GENOMIC DNA]</scope>
    <source>
        <strain evidence="9 10">DSM 23553</strain>
    </source>
</reference>
<dbReference type="PANTHER" id="PTHR46494">
    <property type="entry name" value="CORA FAMILY METAL ION TRANSPORTER (EUROFUNG)"/>
    <property type="match status" value="1"/>
</dbReference>
<evidence type="ECO:0000256" key="8">
    <source>
        <dbReference type="RuleBase" id="RU362010"/>
    </source>
</evidence>
<proteinExistence type="inferred from homology"/>
<dbReference type="GO" id="GO:0050897">
    <property type="term" value="F:cobalt ion binding"/>
    <property type="evidence" value="ECO:0007669"/>
    <property type="project" value="TreeGrafter"/>
</dbReference>
<dbReference type="InterPro" id="IPR045863">
    <property type="entry name" value="CorA_TM1_TM2"/>
</dbReference>
<dbReference type="FunFam" id="1.20.58.340:FF:000012">
    <property type="entry name" value="Magnesium transport protein CorA"/>
    <property type="match status" value="1"/>
</dbReference>
<keyword evidence="6 8" id="KW-1133">Transmembrane helix</keyword>
<comment type="function">
    <text evidence="8">Mediates influx of magnesium ions.</text>
</comment>
<organism evidence="9 10">
    <name type="scientific">Salinimicrobium catena</name>
    <dbReference type="NCBI Taxonomy" id="390640"/>
    <lineage>
        <taxon>Bacteria</taxon>
        <taxon>Pseudomonadati</taxon>
        <taxon>Bacteroidota</taxon>
        <taxon>Flavobacteriia</taxon>
        <taxon>Flavobacteriales</taxon>
        <taxon>Flavobacteriaceae</taxon>
        <taxon>Salinimicrobium</taxon>
    </lineage>
</organism>
<dbReference type="PANTHER" id="PTHR46494:SF1">
    <property type="entry name" value="CORA FAMILY METAL ION TRANSPORTER (EUROFUNG)"/>
    <property type="match status" value="1"/>
</dbReference>
<keyword evidence="8" id="KW-0460">Magnesium</keyword>
<dbReference type="InterPro" id="IPR004488">
    <property type="entry name" value="Mg/Co-transport_prot_CorA"/>
</dbReference>
<dbReference type="EMBL" id="FNUG01000002">
    <property type="protein sequence ID" value="SEE81856.1"/>
    <property type="molecule type" value="Genomic_DNA"/>
</dbReference>
<keyword evidence="7 8" id="KW-0472">Membrane</keyword>
<dbReference type="InterPro" id="IPR045861">
    <property type="entry name" value="CorA_cytoplasmic_dom"/>
</dbReference>